<evidence type="ECO:0000313" key="4">
    <source>
        <dbReference type="Proteomes" id="UP000199203"/>
    </source>
</evidence>
<keyword evidence="4" id="KW-1185">Reference proteome</keyword>
<sequence length="88" mass="9984">MKLPIICPSCDHTLNVSQMTCPSCATQVNGDYELPVLLKLSRDDQEFVLNFFLSSGSIKEMAKQAELSYPTMRNKMDDLIEKVKKLQN</sequence>
<evidence type="ECO:0008006" key="5">
    <source>
        <dbReference type="Google" id="ProtNLM"/>
    </source>
</evidence>
<dbReference type="InterPro" id="IPR053957">
    <property type="entry name" value="DUF2089_Zn_ribbon"/>
</dbReference>
<dbReference type="AlphaFoldDB" id="A0A1G7V8L8"/>
<protein>
    <recommendedName>
        <fullName evidence="5">DUF2089 domain-containing protein</fullName>
    </recommendedName>
</protein>
<proteinExistence type="predicted"/>
<accession>A0A1G7V8L8</accession>
<dbReference type="STRING" id="454006.SAMN05421825_3553"/>
<gene>
    <name evidence="3" type="ORF">SAMN05421825_3553</name>
</gene>
<dbReference type="InterPro" id="IPR018658">
    <property type="entry name" value="DUF2089"/>
</dbReference>
<dbReference type="Pfam" id="PF09862">
    <property type="entry name" value="DUF2089"/>
    <property type="match status" value="1"/>
</dbReference>
<dbReference type="OrthoDB" id="9797643at2"/>
<dbReference type="Pfam" id="PF22747">
    <property type="entry name" value="Zn_ribbon_DUF2089"/>
    <property type="match status" value="1"/>
</dbReference>
<dbReference type="EMBL" id="FNBH01000005">
    <property type="protein sequence ID" value="SDG55918.1"/>
    <property type="molecule type" value="Genomic_DNA"/>
</dbReference>
<dbReference type="Proteomes" id="UP000199203">
    <property type="component" value="Unassembled WGS sequence"/>
</dbReference>
<dbReference type="RefSeq" id="WP_027383622.1">
    <property type="nucleotide sequence ID" value="NZ_FNBH01000005.1"/>
</dbReference>
<evidence type="ECO:0000259" key="1">
    <source>
        <dbReference type="Pfam" id="PF09862"/>
    </source>
</evidence>
<name>A0A1G7V8L8_9FLAO</name>
<evidence type="ECO:0000313" key="3">
    <source>
        <dbReference type="EMBL" id="SDG55918.1"/>
    </source>
</evidence>
<feature type="domain" description="DUF2089" evidence="2">
    <location>
        <begin position="7"/>
        <end position="35"/>
    </location>
</feature>
<reference evidence="4" key="1">
    <citation type="submission" date="2016-10" db="EMBL/GenBank/DDBJ databases">
        <authorList>
            <person name="Varghese N."/>
            <person name="Submissions S."/>
        </authorList>
    </citation>
    <scope>NUCLEOTIDE SEQUENCE [LARGE SCALE GENOMIC DNA]</scope>
    <source>
        <strain evidence="4">DSM 19684</strain>
    </source>
</reference>
<evidence type="ECO:0000259" key="2">
    <source>
        <dbReference type="Pfam" id="PF22747"/>
    </source>
</evidence>
<feature type="domain" description="DUF2089" evidence="1">
    <location>
        <begin position="40"/>
        <end position="84"/>
    </location>
</feature>
<organism evidence="3 4">
    <name type="scientific">Epilithonimonas hungarica</name>
    <dbReference type="NCBI Taxonomy" id="454006"/>
    <lineage>
        <taxon>Bacteria</taxon>
        <taxon>Pseudomonadati</taxon>
        <taxon>Bacteroidota</taxon>
        <taxon>Flavobacteriia</taxon>
        <taxon>Flavobacteriales</taxon>
        <taxon>Weeksellaceae</taxon>
        <taxon>Chryseobacterium group</taxon>
        <taxon>Epilithonimonas</taxon>
    </lineage>
</organism>